<evidence type="ECO:0000256" key="3">
    <source>
        <dbReference type="ARBA" id="ARBA00023163"/>
    </source>
</evidence>
<keyword evidence="2" id="KW-0238">DNA-binding</keyword>
<dbReference type="PANTHER" id="PTHR30055:SF234">
    <property type="entry name" value="HTH-TYPE TRANSCRIPTIONAL REGULATOR BETI"/>
    <property type="match status" value="1"/>
</dbReference>
<evidence type="ECO:0000256" key="1">
    <source>
        <dbReference type="ARBA" id="ARBA00023015"/>
    </source>
</evidence>
<dbReference type="Gene3D" id="1.10.357.10">
    <property type="entry name" value="Tetracycline Repressor, domain 2"/>
    <property type="match status" value="1"/>
</dbReference>
<dbReference type="GO" id="GO:0003700">
    <property type="term" value="F:DNA-binding transcription factor activity"/>
    <property type="evidence" value="ECO:0007669"/>
    <property type="project" value="TreeGrafter"/>
</dbReference>
<dbReference type="PROSITE" id="PS01081">
    <property type="entry name" value="HTH_TETR_1"/>
    <property type="match status" value="1"/>
</dbReference>
<protein>
    <submittedName>
        <fullName evidence="5">Unannotated protein</fullName>
    </submittedName>
</protein>
<proteinExistence type="predicted"/>
<organism evidence="5">
    <name type="scientific">freshwater metagenome</name>
    <dbReference type="NCBI Taxonomy" id="449393"/>
    <lineage>
        <taxon>unclassified sequences</taxon>
        <taxon>metagenomes</taxon>
        <taxon>ecological metagenomes</taxon>
    </lineage>
</organism>
<sequence length="223" mass="24030">MAKTVSTKPVLSRGSTQDRLIGATLVCVSHHGLAKTTVDDVAREAGVGRATLYRYFPNKQALLEATLNAEVLRISQEIHSAGEEQTDLDGALVAMMSVAANEVAHHEALQYAFANEPEQVLPHLAFEGGDRFILLAANAFAPTLARFLPIERVVRSSEWCARIILAFLVPSVQLVIADAVLVRDAVRTFILPGIVSESLLTVNKTVITQGFSKVPTTGKSKKG</sequence>
<evidence type="ECO:0000259" key="4">
    <source>
        <dbReference type="PROSITE" id="PS50977"/>
    </source>
</evidence>
<dbReference type="AlphaFoldDB" id="A0A6J7KRY6"/>
<dbReference type="SUPFAM" id="SSF46689">
    <property type="entry name" value="Homeodomain-like"/>
    <property type="match status" value="1"/>
</dbReference>
<keyword evidence="1" id="KW-0805">Transcription regulation</keyword>
<dbReference type="Pfam" id="PF00440">
    <property type="entry name" value="TetR_N"/>
    <property type="match status" value="1"/>
</dbReference>
<keyword evidence="3" id="KW-0804">Transcription</keyword>
<reference evidence="5" key="1">
    <citation type="submission" date="2020-05" db="EMBL/GenBank/DDBJ databases">
        <authorList>
            <person name="Chiriac C."/>
            <person name="Salcher M."/>
            <person name="Ghai R."/>
            <person name="Kavagutti S V."/>
        </authorList>
    </citation>
    <scope>NUCLEOTIDE SEQUENCE</scope>
</reference>
<evidence type="ECO:0000256" key="2">
    <source>
        <dbReference type="ARBA" id="ARBA00023125"/>
    </source>
</evidence>
<dbReference type="PRINTS" id="PR00455">
    <property type="entry name" value="HTHTETR"/>
</dbReference>
<dbReference type="EMBL" id="CAFBNL010000074">
    <property type="protein sequence ID" value="CAB4958295.1"/>
    <property type="molecule type" value="Genomic_DNA"/>
</dbReference>
<gene>
    <name evidence="5" type="ORF">UFOPK3789_01124</name>
</gene>
<dbReference type="PANTHER" id="PTHR30055">
    <property type="entry name" value="HTH-TYPE TRANSCRIPTIONAL REGULATOR RUTR"/>
    <property type="match status" value="1"/>
</dbReference>
<dbReference type="InterPro" id="IPR009057">
    <property type="entry name" value="Homeodomain-like_sf"/>
</dbReference>
<dbReference type="InterPro" id="IPR001647">
    <property type="entry name" value="HTH_TetR"/>
</dbReference>
<dbReference type="InterPro" id="IPR023772">
    <property type="entry name" value="DNA-bd_HTH_TetR-type_CS"/>
</dbReference>
<dbReference type="GO" id="GO:0000976">
    <property type="term" value="F:transcription cis-regulatory region binding"/>
    <property type="evidence" value="ECO:0007669"/>
    <property type="project" value="TreeGrafter"/>
</dbReference>
<accession>A0A6J7KRY6</accession>
<dbReference type="InterPro" id="IPR050109">
    <property type="entry name" value="HTH-type_TetR-like_transc_reg"/>
</dbReference>
<dbReference type="PROSITE" id="PS50977">
    <property type="entry name" value="HTH_TETR_2"/>
    <property type="match status" value="1"/>
</dbReference>
<name>A0A6J7KRY6_9ZZZZ</name>
<feature type="domain" description="HTH tetR-type" evidence="4">
    <location>
        <begin position="14"/>
        <end position="74"/>
    </location>
</feature>
<evidence type="ECO:0000313" key="5">
    <source>
        <dbReference type="EMBL" id="CAB4958295.1"/>
    </source>
</evidence>